<dbReference type="Proteomes" id="UP000811282">
    <property type="component" value="Unassembled WGS sequence"/>
</dbReference>
<gene>
    <name evidence="3" type="ORF">JZM24_15555</name>
</gene>
<comment type="similarity">
    <text evidence="1">Belongs to the bacterial secretin family.</text>
</comment>
<evidence type="ECO:0000313" key="4">
    <source>
        <dbReference type="Proteomes" id="UP000811282"/>
    </source>
</evidence>
<dbReference type="PANTHER" id="PTHR30332:SF17">
    <property type="entry name" value="TYPE IV PILIATION SYSTEM PROTEIN DR_0774-RELATED"/>
    <property type="match status" value="1"/>
</dbReference>
<keyword evidence="4" id="KW-1185">Reference proteome</keyword>
<evidence type="ECO:0000259" key="2">
    <source>
        <dbReference type="Pfam" id="PF00263"/>
    </source>
</evidence>
<organism evidence="3 4">
    <name type="scientific">Candidatus Sodalis endolongispinus</name>
    <dbReference type="NCBI Taxonomy" id="2812662"/>
    <lineage>
        <taxon>Bacteria</taxon>
        <taxon>Pseudomonadati</taxon>
        <taxon>Pseudomonadota</taxon>
        <taxon>Gammaproteobacteria</taxon>
        <taxon>Enterobacterales</taxon>
        <taxon>Bruguierivoracaceae</taxon>
        <taxon>Sodalis</taxon>
    </lineage>
</organism>
<accession>A0ABS5YDW3</accession>
<dbReference type="Pfam" id="PF00263">
    <property type="entry name" value="Secretin"/>
    <property type="match status" value="1"/>
</dbReference>
<evidence type="ECO:0000256" key="1">
    <source>
        <dbReference type="RuleBase" id="RU004003"/>
    </source>
</evidence>
<evidence type="ECO:0000313" key="3">
    <source>
        <dbReference type="EMBL" id="MBT9433178.1"/>
    </source>
</evidence>
<protein>
    <recommendedName>
        <fullName evidence="2">Type II/III secretion system secretin-like domain-containing protein</fullName>
    </recommendedName>
</protein>
<dbReference type="InterPro" id="IPR050810">
    <property type="entry name" value="Bact_Secretion_Sys_Channel"/>
</dbReference>
<feature type="domain" description="Type II/III secretion system secretin-like" evidence="2">
    <location>
        <begin position="7"/>
        <end position="131"/>
    </location>
</feature>
<name>A0ABS5YDW3_9GAMM</name>
<dbReference type="InterPro" id="IPR004846">
    <property type="entry name" value="T2SS/T3SS_dom"/>
</dbReference>
<sequence>MALKRLFSVGADVPVLGKVSYADNRPVQSVEYRSSGVILQVTPQILADVVELTIDQQLSDFVKTDTGVNNSPILTKRQVKTQVAVGDGDIILFGWLAESKLSSAKTGLSFLPKGWLTGASDEQNKTDLLVVLQVSKVRR</sequence>
<reference evidence="3 4" key="1">
    <citation type="journal article" date="2021" name="Genome Biol. Evol.">
        <title>The evolution of interdependence in a four-way mealybug symbiosis.</title>
        <authorList>
            <person name="Garber A.I."/>
            <person name="Kupper M."/>
            <person name="Laetsch D.R."/>
            <person name="Weldon S.R."/>
            <person name="Ladinsky M.S."/>
            <person name="Bjorkman P.J."/>
            <person name="McCutcheon J.P."/>
        </authorList>
    </citation>
    <scope>NUCLEOTIDE SEQUENCE [LARGE SCALE GENOMIC DNA]</scope>
    <source>
        <strain evidence="3">SOD</strain>
    </source>
</reference>
<dbReference type="PANTHER" id="PTHR30332">
    <property type="entry name" value="PROBABLE GENERAL SECRETION PATHWAY PROTEIN D"/>
    <property type="match status" value="1"/>
</dbReference>
<proteinExistence type="inferred from homology"/>
<comment type="caution">
    <text evidence="3">The sequence shown here is derived from an EMBL/GenBank/DDBJ whole genome shotgun (WGS) entry which is preliminary data.</text>
</comment>
<dbReference type="EMBL" id="JAFJYC010000002">
    <property type="protein sequence ID" value="MBT9433178.1"/>
    <property type="molecule type" value="Genomic_DNA"/>
</dbReference>